<dbReference type="InterPro" id="IPR027417">
    <property type="entry name" value="P-loop_NTPase"/>
</dbReference>
<evidence type="ECO:0000256" key="4">
    <source>
        <dbReference type="ARBA" id="ARBA00022840"/>
    </source>
</evidence>
<name>A0ABS3VNR2_MICEH</name>
<keyword evidence="7" id="KW-0169">Cobalamin biosynthesis</keyword>
<dbReference type="PANTHER" id="PTHR43873">
    <property type="entry name" value="COBYRINATE A,C-DIAMIDE SYNTHASE"/>
    <property type="match status" value="1"/>
</dbReference>
<keyword evidence="5 7" id="KW-0460">Magnesium</keyword>
<reference evidence="11 12" key="1">
    <citation type="submission" date="2019-12" db="EMBL/GenBank/DDBJ databases">
        <title>Whole genome sequencing of endophytic Actinobacterium Micromonospora sp. MPMI6T.</title>
        <authorList>
            <person name="Evv R."/>
            <person name="Podile A.R."/>
        </authorList>
    </citation>
    <scope>NUCLEOTIDE SEQUENCE [LARGE SCALE GENOMIC DNA]</scope>
    <source>
        <strain evidence="11 12">MPMI6</strain>
    </source>
</reference>
<evidence type="ECO:0000256" key="8">
    <source>
        <dbReference type="SAM" id="MobiDB-lite"/>
    </source>
</evidence>
<comment type="caution">
    <text evidence="11">The sequence shown here is derived from an EMBL/GenBank/DDBJ whole genome shotgun (WGS) entry which is preliminary data.</text>
</comment>
<feature type="domain" description="CobQ/CobB/MinD/ParA nucleotide binding" evidence="9">
    <location>
        <begin position="15"/>
        <end position="193"/>
    </location>
</feature>
<feature type="domain" description="CobB/CobQ-like glutamine amidotransferase" evidence="10">
    <location>
        <begin position="269"/>
        <end position="459"/>
    </location>
</feature>
<evidence type="ECO:0000259" key="9">
    <source>
        <dbReference type="Pfam" id="PF01656"/>
    </source>
</evidence>
<keyword evidence="4 7" id="KW-0067">ATP-binding</keyword>
<evidence type="ECO:0000313" key="12">
    <source>
        <dbReference type="Proteomes" id="UP000823521"/>
    </source>
</evidence>
<evidence type="ECO:0000256" key="7">
    <source>
        <dbReference type="HAMAP-Rule" id="MF_00027"/>
    </source>
</evidence>
<dbReference type="NCBIfam" id="NF002204">
    <property type="entry name" value="PRK01077.1"/>
    <property type="match status" value="1"/>
</dbReference>
<dbReference type="InterPro" id="IPR004484">
    <property type="entry name" value="CbiA/CobB_synth"/>
</dbReference>
<dbReference type="PANTHER" id="PTHR43873:SF1">
    <property type="entry name" value="COBYRINATE A,C-DIAMIDE SYNTHASE"/>
    <property type="match status" value="1"/>
</dbReference>
<sequence length="478" mass="50296">MDSGSPGSRNARPAILVAASHSGAGKTTTVAILLRALRDRGLTVQAFKIGPDFIDTAYHTEATGRPAINLDLWMMGPDAVRRSFHHFSADADISVIESMGALFDGADGTEEGSAAHLAKLLGVPVVVVLDVWGMTRTTGAVLTGMRDFDPELTIAGCILNRTGSDRHARMVLDALRPDLRDLVVGAVSHQAGLAVPERHLGLVTVEENPAPRVDRDDAYRSAGRGLDVDRLLAVAGHRTTGSADPTTGPTRDAATSGTVGRSAPARARLAVARDAAFCFYYEENLRLLRAAGFELVPFRPTSDPALPDGTDAVYLGGGYPESFAADLAANTALAGELRRRAVAGTPIYAECGGLMYLAASLTGFDGTRHPMTGVLPLDVVMDPAHLAIRYVEVHTRQDSPLGPAGTTLRGQEFHQSRITGDPALPPLFDVTSSDGTTSVAGYAVGNVVASYIHVHLASHPHVARRLLGAALAARGEQT</sequence>
<keyword evidence="2 7" id="KW-0436">Ligase</keyword>
<evidence type="ECO:0000259" key="10">
    <source>
        <dbReference type="Pfam" id="PF07685"/>
    </source>
</evidence>
<gene>
    <name evidence="7" type="primary">cobB</name>
    <name evidence="11" type="ORF">GSF22_09320</name>
</gene>
<keyword evidence="12" id="KW-1185">Reference proteome</keyword>
<accession>A0ABS3VNR2</accession>
<keyword evidence="3 7" id="KW-0547">Nucleotide-binding</keyword>
<organism evidence="11 12">
    <name type="scientific">Micromonospora echinofusca</name>
    <dbReference type="NCBI Taxonomy" id="47858"/>
    <lineage>
        <taxon>Bacteria</taxon>
        <taxon>Bacillati</taxon>
        <taxon>Actinomycetota</taxon>
        <taxon>Actinomycetes</taxon>
        <taxon>Micromonosporales</taxon>
        <taxon>Micromonosporaceae</taxon>
        <taxon>Micromonospora</taxon>
    </lineage>
</organism>
<comment type="miscellaneous">
    <text evidence="7">The a and c carboxylates of hydrogenobyrinate are activated for nucleophilic attack via formation of a phosphorylated intermediate by ATP. CobB catalyzes first the amidation of the c-carboxylate, and then that of the a-carboxylate.</text>
</comment>
<comment type="cofactor">
    <cofactor evidence="1 7">
        <name>Mg(2+)</name>
        <dbReference type="ChEBI" id="CHEBI:18420"/>
    </cofactor>
</comment>
<evidence type="ECO:0000256" key="1">
    <source>
        <dbReference type="ARBA" id="ARBA00001946"/>
    </source>
</evidence>
<dbReference type="EC" id="6.3.5.9" evidence="7"/>
<dbReference type="InterPro" id="IPR011698">
    <property type="entry name" value="GATase_3"/>
</dbReference>
<feature type="region of interest" description="Disordered" evidence="8">
    <location>
        <begin position="238"/>
        <end position="259"/>
    </location>
</feature>
<dbReference type="InterPro" id="IPR029062">
    <property type="entry name" value="Class_I_gatase-like"/>
</dbReference>
<dbReference type="CDD" id="cd03130">
    <property type="entry name" value="GATase1_CobB"/>
    <property type="match status" value="1"/>
</dbReference>
<dbReference type="NCBIfam" id="TIGR00379">
    <property type="entry name" value="cobB"/>
    <property type="match status" value="1"/>
</dbReference>
<dbReference type="Pfam" id="PF01656">
    <property type="entry name" value="CbiA"/>
    <property type="match status" value="1"/>
</dbReference>
<feature type="compositionally biased region" description="Polar residues" evidence="8">
    <location>
        <begin position="239"/>
        <end position="259"/>
    </location>
</feature>
<dbReference type="InterPro" id="IPR002586">
    <property type="entry name" value="CobQ/CobB/MinD/ParA_Nub-bd_dom"/>
</dbReference>
<keyword evidence="6 7" id="KW-0315">Glutamine amidotransferase</keyword>
<feature type="site" description="Increases nucleophilicity of active site Cys" evidence="7">
    <location>
        <position position="453"/>
    </location>
</feature>
<evidence type="ECO:0000256" key="2">
    <source>
        <dbReference type="ARBA" id="ARBA00022598"/>
    </source>
</evidence>
<protein>
    <recommendedName>
        <fullName evidence="7">Hydrogenobyrinate a,c-diamide synthase</fullName>
        <ecNumber evidence="7">6.3.5.9</ecNumber>
    </recommendedName>
    <alternativeName>
        <fullName evidence="7">Hydrogenobyrinic acid a,c-diamide synthase</fullName>
    </alternativeName>
</protein>
<dbReference type="HAMAP" id="MF_00027">
    <property type="entry name" value="CobB_CbiA"/>
    <property type="match status" value="1"/>
</dbReference>
<proteinExistence type="inferred from homology"/>
<evidence type="ECO:0000256" key="6">
    <source>
        <dbReference type="ARBA" id="ARBA00022962"/>
    </source>
</evidence>
<comment type="function">
    <text evidence="7">Catalyzes the ATP-dependent amidation of the two carboxylate groups at positions a and c of hydrogenobyrinate, using either L-glutamine or ammonia as the nitrogen source.</text>
</comment>
<comment type="domain">
    <text evidence="7">Comprises of two domains. The C-terminal domain contains the binding site for glutamine and catalyzes the hydrolysis of this substrate to glutamate and ammonia. The N-terminal domain is anticipated to bind ATP and hydrogenobyrinate and catalyzes the ultimate synthesis of the diamide product. The ammonia produced via the glutaminase domain is probably translocated to the adjacent domain via a molecular tunnel, where it reacts with an activated intermediate.</text>
</comment>
<evidence type="ECO:0000313" key="11">
    <source>
        <dbReference type="EMBL" id="MBO4206206.1"/>
    </source>
</evidence>
<feature type="active site" description="Nucleophile" evidence="7">
    <location>
        <position position="351"/>
    </location>
</feature>
<comment type="catalytic activity">
    <reaction evidence="7">
        <text>hydrogenobyrinate + 2 L-glutamine + 2 ATP + 2 H2O = hydrogenobyrinate a,c-diamide + 2 L-glutamate + 2 ADP + 2 phosphate + 2 H(+)</text>
        <dbReference type="Rhea" id="RHEA:12544"/>
        <dbReference type="ChEBI" id="CHEBI:15377"/>
        <dbReference type="ChEBI" id="CHEBI:15378"/>
        <dbReference type="ChEBI" id="CHEBI:29985"/>
        <dbReference type="ChEBI" id="CHEBI:30616"/>
        <dbReference type="ChEBI" id="CHEBI:43474"/>
        <dbReference type="ChEBI" id="CHEBI:58359"/>
        <dbReference type="ChEBI" id="CHEBI:77873"/>
        <dbReference type="ChEBI" id="CHEBI:77874"/>
        <dbReference type="ChEBI" id="CHEBI:456216"/>
        <dbReference type="EC" id="6.3.5.9"/>
    </reaction>
</comment>
<evidence type="ECO:0000256" key="3">
    <source>
        <dbReference type="ARBA" id="ARBA00022741"/>
    </source>
</evidence>
<comment type="similarity">
    <text evidence="7">Belongs to the CobB/CbiA family.</text>
</comment>
<dbReference type="SUPFAM" id="SSF52317">
    <property type="entry name" value="Class I glutamine amidotransferase-like"/>
    <property type="match status" value="1"/>
</dbReference>
<dbReference type="Gene3D" id="3.40.50.880">
    <property type="match status" value="1"/>
</dbReference>
<dbReference type="SUPFAM" id="SSF52540">
    <property type="entry name" value="P-loop containing nucleoside triphosphate hydrolases"/>
    <property type="match status" value="1"/>
</dbReference>
<dbReference type="Gene3D" id="3.40.50.300">
    <property type="entry name" value="P-loop containing nucleotide triphosphate hydrolases"/>
    <property type="match status" value="2"/>
</dbReference>
<dbReference type="EMBL" id="WVUH01000056">
    <property type="protein sequence ID" value="MBO4206206.1"/>
    <property type="molecule type" value="Genomic_DNA"/>
</dbReference>
<evidence type="ECO:0000256" key="5">
    <source>
        <dbReference type="ARBA" id="ARBA00022842"/>
    </source>
</evidence>
<dbReference type="Pfam" id="PF07685">
    <property type="entry name" value="GATase_3"/>
    <property type="match status" value="1"/>
</dbReference>
<dbReference type="RefSeq" id="WP_244366828.1">
    <property type="nucleotide sequence ID" value="NZ_WVUH01000056.1"/>
</dbReference>
<dbReference type="Proteomes" id="UP000823521">
    <property type="component" value="Unassembled WGS sequence"/>
</dbReference>
<comment type="pathway">
    <text evidence="7">Cofactor biosynthesis; adenosylcobalamin biosynthesis; cob(II)yrinate a,c-diamide from precorrin-2 (aerobic route): step 9/10.</text>
</comment>
<dbReference type="PROSITE" id="PS51274">
    <property type="entry name" value="GATASE_COBBQ"/>
    <property type="match status" value="1"/>
</dbReference>